<keyword evidence="1" id="KW-1185">Reference proteome</keyword>
<evidence type="ECO:0000313" key="2">
    <source>
        <dbReference type="WBParaSite" id="MBELARI_LOCUS6623"/>
    </source>
</evidence>
<dbReference type="AlphaFoldDB" id="A0AAF3FHR6"/>
<dbReference type="Proteomes" id="UP000887575">
    <property type="component" value="Unassembled WGS sequence"/>
</dbReference>
<reference evidence="2" key="1">
    <citation type="submission" date="2024-02" db="UniProtKB">
        <authorList>
            <consortium name="WormBaseParasite"/>
        </authorList>
    </citation>
    <scope>IDENTIFICATION</scope>
</reference>
<sequence>MAISLCGEPSGLRYIRYIPECNPQCTSAAPIANVLKCCAAHHSSGFGFCTKNNQAICATKDVTYICSNLGCVVSCSGNGDCGA</sequence>
<dbReference type="WBParaSite" id="MBELARI_LOCUS6623">
    <property type="protein sequence ID" value="MBELARI_LOCUS6623"/>
    <property type="gene ID" value="MBELARI_LOCUS6623"/>
</dbReference>
<name>A0AAF3FHR6_9BILA</name>
<organism evidence="1 2">
    <name type="scientific">Mesorhabditis belari</name>
    <dbReference type="NCBI Taxonomy" id="2138241"/>
    <lineage>
        <taxon>Eukaryota</taxon>
        <taxon>Metazoa</taxon>
        <taxon>Ecdysozoa</taxon>
        <taxon>Nematoda</taxon>
        <taxon>Chromadorea</taxon>
        <taxon>Rhabditida</taxon>
        <taxon>Rhabditina</taxon>
        <taxon>Rhabditomorpha</taxon>
        <taxon>Rhabditoidea</taxon>
        <taxon>Rhabditidae</taxon>
        <taxon>Mesorhabditinae</taxon>
        <taxon>Mesorhabditis</taxon>
    </lineage>
</organism>
<accession>A0AAF3FHR6</accession>
<evidence type="ECO:0000313" key="1">
    <source>
        <dbReference type="Proteomes" id="UP000887575"/>
    </source>
</evidence>
<proteinExistence type="predicted"/>
<protein>
    <submittedName>
        <fullName evidence="2">Uncharacterized protein</fullName>
    </submittedName>
</protein>